<dbReference type="EMBL" id="CP023525">
    <property type="protein sequence ID" value="ATF94735.1"/>
    <property type="molecule type" value="Genomic_DNA"/>
</dbReference>
<dbReference type="NCBIfam" id="TIGR01683">
    <property type="entry name" value="thiS"/>
    <property type="match status" value="1"/>
</dbReference>
<dbReference type="SUPFAM" id="SSF54285">
    <property type="entry name" value="MoaD/ThiS"/>
    <property type="match status" value="1"/>
</dbReference>
<dbReference type="CDD" id="cd00565">
    <property type="entry name" value="Ubl_ThiS"/>
    <property type="match status" value="1"/>
</dbReference>
<dbReference type="AlphaFoldDB" id="A0A291E3S9"/>
<dbReference type="InterPro" id="IPR003749">
    <property type="entry name" value="ThiS/MoaD-like"/>
</dbReference>
<dbReference type="InterPro" id="IPR012675">
    <property type="entry name" value="Beta-grasp_dom_sf"/>
</dbReference>
<sequence>MRIQFNDEPLECTEGMTLAALLAQLEQGKAGAALAVNQTIIPREQWSNYLLREGDSILLFQAIAGG</sequence>
<proteinExistence type="predicted"/>
<dbReference type="PANTHER" id="PTHR34472:SF1">
    <property type="entry name" value="SULFUR CARRIER PROTEIN THIS"/>
    <property type="match status" value="1"/>
</dbReference>
<protein>
    <submittedName>
        <fullName evidence="1">Sulfur carrier protein ThiS</fullName>
    </submittedName>
</protein>
<organism evidence="1 2">
    <name type="scientific">Cedecea neteri</name>
    <dbReference type="NCBI Taxonomy" id="158822"/>
    <lineage>
        <taxon>Bacteria</taxon>
        <taxon>Pseudomonadati</taxon>
        <taxon>Pseudomonadota</taxon>
        <taxon>Gammaproteobacteria</taxon>
        <taxon>Enterobacterales</taxon>
        <taxon>Enterobacteriaceae</taxon>
        <taxon>Cedecea</taxon>
    </lineage>
</organism>
<name>A0A291E3S9_9ENTR</name>
<evidence type="ECO:0000313" key="2">
    <source>
        <dbReference type="Proteomes" id="UP000217979"/>
    </source>
</evidence>
<dbReference type="InterPro" id="IPR016155">
    <property type="entry name" value="Mopterin_synth/thiamin_S_b"/>
</dbReference>
<accession>A0A291E3S9</accession>
<evidence type="ECO:0000313" key="1">
    <source>
        <dbReference type="EMBL" id="ATF94735.1"/>
    </source>
</evidence>
<reference evidence="1 2" key="1">
    <citation type="submission" date="2017-09" db="EMBL/GenBank/DDBJ databases">
        <title>FDA dAtabase for Regulatory Grade micrObial Sequences (FDA-ARGOS): Supporting development and validation of Infectious Disease Dx tests.</title>
        <authorList>
            <person name="Minogue T."/>
            <person name="Wolcott M."/>
            <person name="Wasieloski L."/>
            <person name="Aguilar W."/>
            <person name="Moore D."/>
            <person name="Tallon L."/>
            <person name="Sadzewicz L."/>
            <person name="Ott S."/>
            <person name="Zhao X."/>
            <person name="Nagaraj S."/>
            <person name="Vavikolanu K."/>
            <person name="Aluvathingal J."/>
            <person name="Nadendla S."/>
            <person name="Sichtig H."/>
        </authorList>
    </citation>
    <scope>NUCLEOTIDE SEQUENCE [LARGE SCALE GENOMIC DNA]</scope>
    <source>
        <strain evidence="1 2">FDAARGOS_392</strain>
    </source>
</reference>
<gene>
    <name evidence="1" type="ORF">CO704_22900</name>
</gene>
<dbReference type="RefSeq" id="WP_061278301.1">
    <property type="nucleotide sequence ID" value="NZ_CP023525.1"/>
</dbReference>
<dbReference type="PANTHER" id="PTHR34472">
    <property type="entry name" value="SULFUR CARRIER PROTEIN THIS"/>
    <property type="match status" value="1"/>
</dbReference>
<dbReference type="Pfam" id="PF02597">
    <property type="entry name" value="ThiS"/>
    <property type="match status" value="1"/>
</dbReference>
<dbReference type="InterPro" id="IPR010035">
    <property type="entry name" value="Thi_S"/>
</dbReference>
<dbReference type="Proteomes" id="UP000217979">
    <property type="component" value="Chromosome"/>
</dbReference>
<dbReference type="Gene3D" id="3.10.20.30">
    <property type="match status" value="1"/>
</dbReference>